<feature type="domain" description="AAA+ ATPase" evidence="1">
    <location>
        <begin position="33"/>
        <end position="175"/>
    </location>
</feature>
<dbReference type="PANTHER" id="PTHR42759">
    <property type="entry name" value="MOXR FAMILY PROTEIN"/>
    <property type="match status" value="1"/>
</dbReference>
<dbReference type="InterPro" id="IPR003593">
    <property type="entry name" value="AAA+_ATPase"/>
</dbReference>
<dbReference type="RefSeq" id="WP_128526073.1">
    <property type="nucleotide sequence ID" value="NZ_CP026118.1"/>
</dbReference>
<dbReference type="Pfam" id="PF07726">
    <property type="entry name" value="AAA_3"/>
    <property type="match status" value="1"/>
</dbReference>
<dbReference type="InterPro" id="IPR011703">
    <property type="entry name" value="ATPase_AAA-3"/>
</dbReference>
<dbReference type="Gene3D" id="3.40.50.300">
    <property type="entry name" value="P-loop containing nucleotide triphosphate hydrolases"/>
    <property type="match status" value="1"/>
</dbReference>
<dbReference type="PANTHER" id="PTHR42759:SF5">
    <property type="entry name" value="METHANOL DEHYDROGENASE REGULATOR"/>
    <property type="match status" value="1"/>
</dbReference>
<evidence type="ECO:0000259" key="1">
    <source>
        <dbReference type="SMART" id="SM00382"/>
    </source>
</evidence>
<gene>
    <name evidence="2" type="ORF">HLI_17095</name>
</gene>
<dbReference type="Gene3D" id="1.10.8.80">
    <property type="entry name" value="Magnesium chelatase subunit I, C-Terminal domain"/>
    <property type="match status" value="1"/>
</dbReference>
<dbReference type="AlphaFoldDB" id="A0A410MGF3"/>
<dbReference type="GO" id="GO:0016887">
    <property type="term" value="F:ATP hydrolysis activity"/>
    <property type="evidence" value="ECO:0007669"/>
    <property type="project" value="InterPro"/>
</dbReference>
<protein>
    <submittedName>
        <fullName evidence="2">Magnesium chelatase</fullName>
    </submittedName>
</protein>
<dbReference type="InterPro" id="IPR027417">
    <property type="entry name" value="P-loop_NTPase"/>
</dbReference>
<dbReference type="OrthoDB" id="9808397at2"/>
<dbReference type="InterPro" id="IPR041628">
    <property type="entry name" value="ChlI/MoxR_AAA_lid"/>
</dbReference>
<dbReference type="Pfam" id="PF17863">
    <property type="entry name" value="AAA_lid_2"/>
    <property type="match status" value="1"/>
</dbReference>
<dbReference type="EMBL" id="CP026118">
    <property type="protein sequence ID" value="QAS53802.1"/>
    <property type="molecule type" value="Genomic_DNA"/>
</dbReference>
<dbReference type="SMART" id="SM00382">
    <property type="entry name" value="AAA"/>
    <property type="match status" value="1"/>
</dbReference>
<dbReference type="KEGG" id="hli:HLI_17095"/>
<proteinExistence type="predicted"/>
<evidence type="ECO:0000313" key="2">
    <source>
        <dbReference type="EMBL" id="QAS53802.1"/>
    </source>
</evidence>
<name>A0A410MGF3_9BACI</name>
<reference evidence="2 3" key="1">
    <citation type="submission" date="2018-01" db="EMBL/GenBank/DDBJ databases">
        <title>The whole genome sequencing and assembly of Halobacillus litoralis ERB031 strain.</title>
        <authorList>
            <person name="Lee S.-J."/>
            <person name="Park M.-K."/>
            <person name="Kim J.-Y."/>
            <person name="Lee Y.-J."/>
            <person name="Yi H."/>
            <person name="Bahn Y.-S."/>
            <person name="Kim J.F."/>
            <person name="Lee D.-W."/>
        </authorList>
    </citation>
    <scope>NUCLEOTIDE SEQUENCE [LARGE SCALE GENOMIC DNA]</scope>
    <source>
        <strain evidence="2 3">ERB 031</strain>
    </source>
</reference>
<dbReference type="Proteomes" id="UP000287756">
    <property type="component" value="Chromosome"/>
</dbReference>
<dbReference type="GO" id="GO:0005524">
    <property type="term" value="F:ATP binding"/>
    <property type="evidence" value="ECO:0007669"/>
    <property type="project" value="InterPro"/>
</dbReference>
<dbReference type="InterPro" id="IPR050764">
    <property type="entry name" value="CbbQ/NirQ/NorQ/GpvN"/>
</dbReference>
<dbReference type="PIRSF" id="PIRSF002849">
    <property type="entry name" value="AAA_ATPase_chaperone_MoxR_prd"/>
    <property type="match status" value="1"/>
</dbReference>
<evidence type="ECO:0000313" key="3">
    <source>
        <dbReference type="Proteomes" id="UP000287756"/>
    </source>
</evidence>
<accession>A0A410MGF3</accession>
<dbReference type="SUPFAM" id="SSF52540">
    <property type="entry name" value="P-loop containing nucleoside triphosphate hydrolases"/>
    <property type="match status" value="1"/>
</dbReference>
<organism evidence="2 3">
    <name type="scientific">Halobacillus litoralis</name>
    <dbReference type="NCBI Taxonomy" id="45668"/>
    <lineage>
        <taxon>Bacteria</taxon>
        <taxon>Bacillati</taxon>
        <taxon>Bacillota</taxon>
        <taxon>Bacilli</taxon>
        <taxon>Bacillales</taxon>
        <taxon>Bacillaceae</taxon>
        <taxon>Halobacillus</taxon>
    </lineage>
</organism>
<sequence length="315" mass="35019">MGNTSIHNAKESIGRVILGKNDVVELLFISIIADGHVLLESVPGSGKTKLAKSFAKVMNGKFSRIQFTPDVLPSDVTGIQFFNPKTQEFELRKGPVMTNVLLADEINRATPKTQSSLLEIMEEKQTTVDGQTLKIEAPLFVIATQNPVEGNHGTFPLPEAQLDRFLFKIDMGYPSEVEEKNILRTYQQDEPYGDLEAVIGLEEILTLRNEAKEVEMEDDTMNYLLDLVRMTRENLHIDLGVSTRGALAFMRACQAKALLNGSEYVTPEDVKTLAPYVFEHRIVLSMEGSIRKTNAQVVNEVIEEVPVPVETGAGR</sequence>